<dbReference type="OrthoDB" id="10249250at2759"/>
<dbReference type="PANTHER" id="PTHR10122">
    <property type="entry name" value="CYTOCHROME C OXIDASE SUBUNIT 5B, MITOCHONDRIAL"/>
    <property type="match status" value="1"/>
</dbReference>
<dbReference type="PANTHER" id="PTHR10122:SF0">
    <property type="entry name" value="CYTOCHROME C OXIDASE SUBUNIT 5B, ISOFORM A-RELATED"/>
    <property type="match status" value="1"/>
</dbReference>
<reference evidence="3 4" key="1">
    <citation type="journal article" date="2014" name="Mol. Plant">
        <title>Chromosome Scale Genome Assembly and Transcriptome Profiling of Nannochloropsis gaditana in Nitrogen Depletion.</title>
        <authorList>
            <person name="Corteggiani Carpinelli E."/>
            <person name="Telatin A."/>
            <person name="Vitulo N."/>
            <person name="Forcato C."/>
            <person name="D'Angelo M."/>
            <person name="Schiavon R."/>
            <person name="Vezzi A."/>
            <person name="Giacometti G.M."/>
            <person name="Morosinotto T."/>
            <person name="Valle G."/>
        </authorList>
    </citation>
    <scope>NUCLEOTIDE SEQUENCE [LARGE SCALE GENOMIC DNA]</scope>
    <source>
        <strain evidence="3 4">B-31</strain>
    </source>
</reference>
<dbReference type="InterPro" id="IPR002124">
    <property type="entry name" value="Cyt_c_oxidase_su5b"/>
</dbReference>
<protein>
    <submittedName>
        <fullName evidence="3">Cytochrome c oxidase subunit vb</fullName>
    </submittedName>
</protein>
<keyword evidence="4" id="KW-1185">Reference proteome</keyword>
<organism evidence="3 4">
    <name type="scientific">Nannochloropsis gaditana</name>
    <dbReference type="NCBI Taxonomy" id="72520"/>
    <lineage>
        <taxon>Eukaryota</taxon>
        <taxon>Sar</taxon>
        <taxon>Stramenopiles</taxon>
        <taxon>Ochrophyta</taxon>
        <taxon>Eustigmatophyceae</taxon>
        <taxon>Eustigmatales</taxon>
        <taxon>Monodopsidaceae</taxon>
        <taxon>Nannochloropsis</taxon>
    </lineage>
</organism>
<proteinExistence type="predicted"/>
<dbReference type="GO" id="GO:0046872">
    <property type="term" value="F:metal ion binding"/>
    <property type="evidence" value="ECO:0007669"/>
    <property type="project" value="UniProtKB-KW"/>
</dbReference>
<dbReference type="SUPFAM" id="SSF57802">
    <property type="entry name" value="Rubredoxin-like"/>
    <property type="match status" value="1"/>
</dbReference>
<evidence type="ECO:0000313" key="4">
    <source>
        <dbReference type="Proteomes" id="UP000019335"/>
    </source>
</evidence>
<comment type="caution">
    <text evidence="3">The sequence shown here is derived from an EMBL/GenBank/DDBJ whole genome shotgun (WGS) entry which is preliminary data.</text>
</comment>
<dbReference type="Proteomes" id="UP000019335">
    <property type="component" value="Chromosome 8"/>
</dbReference>
<evidence type="ECO:0000256" key="1">
    <source>
        <dbReference type="ARBA" id="ARBA00022723"/>
    </source>
</evidence>
<keyword evidence="2" id="KW-0862">Zinc</keyword>
<sequence length="260" mass="28971">MTPVSVGGTKLPTHLVAITLNELYTDSCFGEVLENVAWKVLAFYLRHAMLSGKIYPTDSCTYPIASLHASPRLSESTSLGTAAIFSLWLSLVLMVSRPWLHRMISALKRIASAPVPKRQALGVLSTARHLGTLGEELKSAPSKEDEAKYAKVIKVGDKLYGVPAVQEGTFGHDLQQQVGRRFEELVYELNGEVLFNRDPVFALPDQGTKSNPVLVPSGENERIVGYEDPHVHQVFWFKLRKGDLVYVPKIDKYFSLYKID</sequence>
<dbReference type="AlphaFoldDB" id="W7TKL4"/>
<dbReference type="InterPro" id="IPR036972">
    <property type="entry name" value="Cyt_c_oxidase_su5b_sf"/>
</dbReference>
<dbReference type="GO" id="GO:0005740">
    <property type="term" value="C:mitochondrial envelope"/>
    <property type="evidence" value="ECO:0007669"/>
    <property type="project" value="InterPro"/>
</dbReference>
<evidence type="ECO:0000313" key="3">
    <source>
        <dbReference type="EMBL" id="EWM26622.1"/>
    </source>
</evidence>
<keyword evidence="1" id="KW-0479">Metal-binding</keyword>
<accession>W7TKL4</accession>
<dbReference type="EMBL" id="AZIL01000609">
    <property type="protein sequence ID" value="EWM26622.1"/>
    <property type="molecule type" value="Genomic_DNA"/>
</dbReference>
<dbReference type="GO" id="GO:0045277">
    <property type="term" value="C:respiratory chain complex IV"/>
    <property type="evidence" value="ECO:0007669"/>
    <property type="project" value="InterPro"/>
</dbReference>
<dbReference type="Pfam" id="PF01215">
    <property type="entry name" value="COX5B"/>
    <property type="match status" value="1"/>
</dbReference>
<name>W7TKL4_9STRA</name>
<dbReference type="Gene3D" id="2.60.11.10">
    <property type="entry name" value="Cytochrome c oxidase, subunit Vb"/>
    <property type="match status" value="1"/>
</dbReference>
<dbReference type="GO" id="GO:0006123">
    <property type="term" value="P:mitochondrial electron transport, cytochrome c to oxygen"/>
    <property type="evidence" value="ECO:0007669"/>
    <property type="project" value="InterPro"/>
</dbReference>
<gene>
    <name evidence="3" type="ORF">Naga_100001g147</name>
</gene>
<evidence type="ECO:0000256" key="2">
    <source>
        <dbReference type="ARBA" id="ARBA00022833"/>
    </source>
</evidence>